<sequence length="441" mass="49047">MYSGPFGAVQAERLLWRAGFGPKGRADAERVAALGLEEAVRQLVRPAGTASLVGAAPPALAPRDAWSHDHCWWLDRMVRSDQQLVERMTLIFHDWFATSSDKVGQWLAIDQNELLRRRALGSFRDLVMDLTIDPAMLVWLDGIENRRTSPNENYARELMELFTLGADRGAYTEADVRQLARALTGWRADWSDAEGRLVNFRLHTNWQDRGTKTLWAGTAYAKTGNFDWRGAVDLCLDNPYHRSFFVLKLWSYFVPTAPSPATQAALEYLYVTSGRSIADVLEAILLHPDFHTGPAMVKPPVVLAAGLMRAAGRGLGNTNWGWRADPSGQRLFYPPNVSGWKDQSWLDTSTHMGRWDLVYEAMSGYAATSGSYSGSTETPAEAVAAALRFWGDPTIGADTLAALRAYADQPRPSGYSNSDFRAMRQNSLRHLLASSPDFQVC</sequence>
<reference evidence="2" key="1">
    <citation type="submission" date="2021-11" db="EMBL/GenBank/DDBJ databases">
        <title>Cultivation dependent microbiological survey of springs from the worlds oldest radium mine currently devoted to the extraction of radon-saturated water.</title>
        <authorList>
            <person name="Kapinusova G."/>
            <person name="Smrhova T."/>
            <person name="Strejcek M."/>
            <person name="Suman J."/>
            <person name="Jani K."/>
            <person name="Pajer P."/>
            <person name="Uhlik O."/>
        </authorList>
    </citation>
    <scope>NUCLEOTIDE SEQUENCE [LARGE SCALE GENOMIC DNA]</scope>
    <source>
        <strain evidence="2">J379</strain>
    </source>
</reference>
<dbReference type="EMBL" id="CP088295">
    <property type="protein sequence ID" value="UUY01922.1"/>
    <property type="molecule type" value="Genomic_DNA"/>
</dbReference>
<evidence type="ECO:0000313" key="1">
    <source>
        <dbReference type="EMBL" id="UUY01922.1"/>
    </source>
</evidence>
<dbReference type="Pfam" id="PF08811">
    <property type="entry name" value="DUF1800"/>
    <property type="match status" value="1"/>
</dbReference>
<accession>A0ABY5PBD7</accession>
<gene>
    <name evidence="1" type="ORF">LRS13_14435</name>
</gene>
<organism evidence="1 2">
    <name type="scientific">Svornostia abyssi</name>
    <dbReference type="NCBI Taxonomy" id="2898438"/>
    <lineage>
        <taxon>Bacteria</taxon>
        <taxon>Bacillati</taxon>
        <taxon>Actinomycetota</taxon>
        <taxon>Thermoleophilia</taxon>
        <taxon>Solirubrobacterales</taxon>
        <taxon>Baekduiaceae</taxon>
        <taxon>Svornostia</taxon>
    </lineage>
</organism>
<protein>
    <submittedName>
        <fullName evidence="1">DUF1800 domain-containing protein</fullName>
    </submittedName>
</protein>
<evidence type="ECO:0000313" key="2">
    <source>
        <dbReference type="Proteomes" id="UP001058860"/>
    </source>
</evidence>
<dbReference type="InterPro" id="IPR014917">
    <property type="entry name" value="DUF1800"/>
</dbReference>
<keyword evidence="2" id="KW-1185">Reference proteome</keyword>
<proteinExistence type="predicted"/>
<name>A0ABY5PBD7_9ACTN</name>
<dbReference type="RefSeq" id="WP_353862462.1">
    <property type="nucleotide sequence ID" value="NZ_CP088295.1"/>
</dbReference>
<dbReference type="Proteomes" id="UP001058860">
    <property type="component" value="Chromosome"/>
</dbReference>